<name>A0A9W6IKF0_9PROT</name>
<dbReference type="GO" id="GO:0008696">
    <property type="term" value="F:4-amino-4-deoxychorismate lyase activity"/>
    <property type="evidence" value="ECO:0007669"/>
    <property type="project" value="TreeGrafter"/>
</dbReference>
<dbReference type="Gene3D" id="3.20.10.10">
    <property type="entry name" value="D-amino Acid Aminotransferase, subunit A, domain 2"/>
    <property type="match status" value="1"/>
</dbReference>
<dbReference type="AlphaFoldDB" id="A0A9W6IKF0"/>
<proteinExistence type="inferred from homology"/>
<evidence type="ECO:0000256" key="2">
    <source>
        <dbReference type="ARBA" id="ARBA00014472"/>
    </source>
</evidence>
<keyword evidence="4" id="KW-1185">Reference proteome</keyword>
<comment type="caution">
    <text evidence="3">The sequence shown here is derived from an EMBL/GenBank/DDBJ whole genome shotgun (WGS) entry which is preliminary data.</text>
</comment>
<dbReference type="InterPro" id="IPR036038">
    <property type="entry name" value="Aminotransferase-like"/>
</dbReference>
<accession>A0A9W6IKF0</accession>
<dbReference type="CDD" id="cd00449">
    <property type="entry name" value="PLPDE_IV"/>
    <property type="match status" value="1"/>
</dbReference>
<evidence type="ECO:0000256" key="1">
    <source>
        <dbReference type="ARBA" id="ARBA00009320"/>
    </source>
</evidence>
<sequence>MSGIAFKDGDWIEETRKAWALNDRGALLGDGLIETMRVMRGRVLRFDRHMERLSRSCADLGLPGPKDPEGIAGLIAELVAENALKDAVVRLTLTAGPGPRGLDRPDEIIPSLALSAAPFTPPPAQYRLALSEIRRSPASIAARYKTLSYMDNLQARRQARGAGADMALLLDTRGNLSGGDCANLFWTRGEDVFTPDLRCGVLAGTVRAEILDSIPVEAGNYEPGELVQADAVFVTNAAIGAVPVVSLDGVPLGSGDLPPRIAALFA</sequence>
<dbReference type="InterPro" id="IPR050571">
    <property type="entry name" value="Class-IV_PLP-Dep_Aminotrnsfr"/>
</dbReference>
<dbReference type="Proteomes" id="UP001143486">
    <property type="component" value="Unassembled WGS sequence"/>
</dbReference>
<dbReference type="GO" id="GO:0005829">
    <property type="term" value="C:cytosol"/>
    <property type="evidence" value="ECO:0007669"/>
    <property type="project" value="TreeGrafter"/>
</dbReference>
<dbReference type="SUPFAM" id="SSF56752">
    <property type="entry name" value="D-aminoacid aminotransferase-like PLP-dependent enzymes"/>
    <property type="match status" value="1"/>
</dbReference>
<evidence type="ECO:0000313" key="4">
    <source>
        <dbReference type="Proteomes" id="UP001143486"/>
    </source>
</evidence>
<dbReference type="Gene3D" id="3.30.470.10">
    <property type="match status" value="1"/>
</dbReference>
<gene>
    <name evidence="3" type="ORF">GCM10017621_14840</name>
</gene>
<dbReference type="InterPro" id="IPR043132">
    <property type="entry name" value="BCAT-like_C"/>
</dbReference>
<organism evidence="3 4">
    <name type="scientific">Maricaulis virginensis</name>
    <dbReference type="NCBI Taxonomy" id="144022"/>
    <lineage>
        <taxon>Bacteria</taxon>
        <taxon>Pseudomonadati</taxon>
        <taxon>Pseudomonadota</taxon>
        <taxon>Alphaproteobacteria</taxon>
        <taxon>Maricaulales</taxon>
        <taxon>Maricaulaceae</taxon>
        <taxon>Maricaulis</taxon>
    </lineage>
</organism>
<dbReference type="EMBL" id="BSFE01000003">
    <property type="protein sequence ID" value="GLK51976.1"/>
    <property type="molecule type" value="Genomic_DNA"/>
</dbReference>
<dbReference type="GO" id="GO:0008153">
    <property type="term" value="P:4-aminobenzoate biosynthetic process"/>
    <property type="evidence" value="ECO:0007669"/>
    <property type="project" value="TreeGrafter"/>
</dbReference>
<protein>
    <recommendedName>
        <fullName evidence="2">Probable branched-chain-amino-acid aminotransferase</fullName>
    </recommendedName>
</protein>
<comment type="similarity">
    <text evidence="1">Belongs to the class-IV pyridoxal-phosphate-dependent aminotransferase family.</text>
</comment>
<dbReference type="InterPro" id="IPR043131">
    <property type="entry name" value="BCAT-like_N"/>
</dbReference>
<reference evidence="3" key="1">
    <citation type="journal article" date="2014" name="Int. J. Syst. Evol. Microbiol.">
        <title>Complete genome sequence of Corynebacterium casei LMG S-19264T (=DSM 44701T), isolated from a smear-ripened cheese.</title>
        <authorList>
            <consortium name="US DOE Joint Genome Institute (JGI-PGF)"/>
            <person name="Walter F."/>
            <person name="Albersmeier A."/>
            <person name="Kalinowski J."/>
            <person name="Ruckert C."/>
        </authorList>
    </citation>
    <scope>NUCLEOTIDE SEQUENCE</scope>
    <source>
        <strain evidence="3">VKM B-1513</strain>
    </source>
</reference>
<dbReference type="RefSeq" id="WP_271186339.1">
    <property type="nucleotide sequence ID" value="NZ_BSFE01000003.1"/>
</dbReference>
<dbReference type="PANTHER" id="PTHR42743:SF2">
    <property type="entry name" value="AMINODEOXYCHORISMATE LYASE"/>
    <property type="match status" value="1"/>
</dbReference>
<keyword evidence="3" id="KW-0456">Lyase</keyword>
<dbReference type="Pfam" id="PF01063">
    <property type="entry name" value="Aminotran_4"/>
    <property type="match status" value="1"/>
</dbReference>
<dbReference type="PANTHER" id="PTHR42743">
    <property type="entry name" value="AMINO-ACID AMINOTRANSFERASE"/>
    <property type="match status" value="1"/>
</dbReference>
<dbReference type="InterPro" id="IPR001544">
    <property type="entry name" value="Aminotrans_IV"/>
</dbReference>
<reference evidence="3" key="2">
    <citation type="submission" date="2023-01" db="EMBL/GenBank/DDBJ databases">
        <authorList>
            <person name="Sun Q."/>
            <person name="Evtushenko L."/>
        </authorList>
    </citation>
    <scope>NUCLEOTIDE SEQUENCE</scope>
    <source>
        <strain evidence="3">VKM B-1513</strain>
    </source>
</reference>
<evidence type="ECO:0000313" key="3">
    <source>
        <dbReference type="EMBL" id="GLK51976.1"/>
    </source>
</evidence>